<dbReference type="GO" id="GO:0005737">
    <property type="term" value="C:cytoplasm"/>
    <property type="evidence" value="ECO:0007669"/>
    <property type="project" value="TreeGrafter"/>
</dbReference>
<evidence type="ECO:0000256" key="2">
    <source>
        <dbReference type="ARBA" id="ARBA00004127"/>
    </source>
</evidence>
<comment type="similarity">
    <text evidence="3">Belongs to the peptidase M50B family.</text>
</comment>
<feature type="transmembrane region" description="Helical" evidence="7">
    <location>
        <begin position="380"/>
        <end position="398"/>
    </location>
</feature>
<dbReference type="GO" id="GO:0004222">
    <property type="term" value="F:metalloendopeptidase activity"/>
    <property type="evidence" value="ECO:0007669"/>
    <property type="project" value="InterPro"/>
</dbReference>
<dbReference type="InterPro" id="IPR008915">
    <property type="entry name" value="Peptidase_M50"/>
</dbReference>
<accession>A0A1I2SDR9</accession>
<keyword evidence="9" id="KW-0482">Metalloprotease</keyword>
<comment type="cofactor">
    <cofactor evidence="1">
        <name>Zn(2+)</name>
        <dbReference type="ChEBI" id="CHEBI:29105"/>
    </cofactor>
</comment>
<feature type="transmembrane region" description="Helical" evidence="7">
    <location>
        <begin position="144"/>
        <end position="165"/>
    </location>
</feature>
<protein>
    <submittedName>
        <fullName evidence="9">Putative peptide zinc metalloprotease protein</fullName>
    </submittedName>
</protein>
<dbReference type="PANTHER" id="PTHR13325">
    <property type="entry name" value="PROTEASE M50 MEMBRANE-BOUND TRANSCRIPTION FACTOR SITE 2 PROTEASE"/>
    <property type="match status" value="1"/>
</dbReference>
<keyword evidence="9" id="KW-0378">Hydrolase</keyword>
<dbReference type="OrthoDB" id="9759690at2"/>
<dbReference type="GO" id="GO:0031293">
    <property type="term" value="P:membrane protein intracellular domain proteolysis"/>
    <property type="evidence" value="ECO:0007669"/>
    <property type="project" value="TreeGrafter"/>
</dbReference>
<evidence type="ECO:0000256" key="7">
    <source>
        <dbReference type="SAM" id="Phobius"/>
    </source>
</evidence>
<dbReference type="InterPro" id="IPR001193">
    <property type="entry name" value="MBTPS2"/>
</dbReference>
<dbReference type="PANTHER" id="PTHR13325:SF3">
    <property type="entry name" value="MEMBRANE-BOUND TRANSCRIPTION FACTOR SITE-2 PROTEASE"/>
    <property type="match status" value="1"/>
</dbReference>
<dbReference type="GO" id="GO:0012505">
    <property type="term" value="C:endomembrane system"/>
    <property type="evidence" value="ECO:0007669"/>
    <property type="project" value="UniProtKB-SubCell"/>
</dbReference>
<evidence type="ECO:0000256" key="1">
    <source>
        <dbReference type="ARBA" id="ARBA00001947"/>
    </source>
</evidence>
<dbReference type="Proteomes" id="UP000198623">
    <property type="component" value="Unassembled WGS sequence"/>
</dbReference>
<feature type="transmembrane region" description="Helical" evidence="7">
    <location>
        <begin position="274"/>
        <end position="294"/>
    </location>
</feature>
<dbReference type="STRING" id="1045558.SAMN05216175_107125"/>
<feature type="domain" description="Peptidase M50" evidence="8">
    <location>
        <begin position="191"/>
        <end position="278"/>
    </location>
</feature>
<feature type="transmembrane region" description="Helical" evidence="7">
    <location>
        <begin position="418"/>
        <end position="435"/>
    </location>
</feature>
<gene>
    <name evidence="9" type="ORF">SAMN05216175_107125</name>
</gene>
<evidence type="ECO:0000256" key="4">
    <source>
        <dbReference type="ARBA" id="ARBA00022692"/>
    </source>
</evidence>
<dbReference type="AlphaFoldDB" id="A0A1I2SDR9"/>
<dbReference type="GO" id="GO:0016020">
    <property type="term" value="C:membrane"/>
    <property type="evidence" value="ECO:0007669"/>
    <property type="project" value="InterPro"/>
</dbReference>
<evidence type="ECO:0000313" key="9">
    <source>
        <dbReference type="EMBL" id="SFG48141.1"/>
    </source>
</evidence>
<evidence type="ECO:0000256" key="5">
    <source>
        <dbReference type="ARBA" id="ARBA00022989"/>
    </source>
</evidence>
<keyword evidence="6 7" id="KW-0472">Membrane</keyword>
<evidence type="ECO:0000256" key="6">
    <source>
        <dbReference type="ARBA" id="ARBA00023136"/>
    </source>
</evidence>
<proteinExistence type="inferred from homology"/>
<dbReference type="Pfam" id="PF02163">
    <property type="entry name" value="Peptidase_M50"/>
    <property type="match status" value="1"/>
</dbReference>
<keyword evidence="5 7" id="KW-1133">Transmembrane helix</keyword>
<evidence type="ECO:0000256" key="3">
    <source>
        <dbReference type="ARBA" id="ARBA00007931"/>
    </source>
</evidence>
<keyword evidence="9" id="KW-0645">Protease</keyword>
<name>A0A1I2SDR9_9GAMM</name>
<keyword evidence="4 7" id="KW-0812">Transmembrane</keyword>
<feature type="transmembrane region" description="Helical" evidence="7">
    <location>
        <begin position="246"/>
        <end position="268"/>
    </location>
</feature>
<sequence length="704" mass="80070">MSNQSLLPPLREELSLFKGGRAADGSPLWVLHDPVVNRFFRLGWLEFEVLSNWYRQSAQLIVTHLNENTALKVSVEEVEQVGKFLSAHNLIQLTGQLGTERLMQQYKSQQVGRFKWLLKNYLFVRISVIRPDRFLSATLSAVQWLWSPVFLLMIAFSAVLGLVLVQRQWETFLATFPYMFSVEGMLIVGASLVAVKVLHEFGHAYALKAFGCRVPSMGVAFLVLWPVLYTDASDSWKLVSRRQRMIIGAAGILVELSLAAIATLLWSFMADGPLRSAVFLIATTTWIATLLINLNPFMRFDGYYLMSDWLEMPNLQNRAFALGRWRLREALFGFGDTLPEYFPASRRRFLIIYAYAIWLYRFFLFLGIALLVYFLFFKALGIFLMMVELAWFIFMPAFNEIKQWWMRKEDMRLNNKMIRTLLFIVSLLIVLLYPWDTLISLPGVWRAEQQTQVFSLQEGQVTDVLVDLGDAVTTDQLLVQQYSPDLDYAIVQGQHRIQMINTQLGLKGVSAELQQRSAILWSELEAERSAQQARLQQQQQLSVRSNIDGVLVDRLGTLSVGDWLPAGTFLATVVGPDSGLLEAYVTEQDLMQINLGAKGWFYPNDALLEPVKVSVDAIDSASSRTLTEPYLASIYGGDIAVRESKDGNLIPETPVYRVLLRPDSKHRAPAQVMTGNLRLEGENRSFIERFITKATAILVFESGF</sequence>
<dbReference type="EMBL" id="FOOU01000007">
    <property type="protein sequence ID" value="SFG48141.1"/>
    <property type="molecule type" value="Genomic_DNA"/>
</dbReference>
<comment type="subcellular location">
    <subcellularLocation>
        <location evidence="2">Endomembrane system</location>
        <topology evidence="2">Multi-pass membrane protein</topology>
    </subcellularLocation>
</comment>
<evidence type="ECO:0000259" key="8">
    <source>
        <dbReference type="Pfam" id="PF02163"/>
    </source>
</evidence>
<dbReference type="RefSeq" id="WP_090728333.1">
    <property type="nucleotide sequence ID" value="NZ_FOOU01000007.1"/>
</dbReference>
<reference evidence="10" key="1">
    <citation type="submission" date="2016-10" db="EMBL/GenBank/DDBJ databases">
        <authorList>
            <person name="Varghese N."/>
            <person name="Submissions S."/>
        </authorList>
    </citation>
    <scope>NUCLEOTIDE SEQUENCE [LARGE SCALE GENOMIC DNA]</scope>
    <source>
        <strain evidence="10">CGMCC 1.10971</strain>
    </source>
</reference>
<organism evidence="9 10">
    <name type="scientific">Neptunomonas qingdaonensis</name>
    <dbReference type="NCBI Taxonomy" id="1045558"/>
    <lineage>
        <taxon>Bacteria</taxon>
        <taxon>Pseudomonadati</taxon>
        <taxon>Pseudomonadota</taxon>
        <taxon>Gammaproteobacteria</taxon>
        <taxon>Oceanospirillales</taxon>
        <taxon>Oceanospirillaceae</taxon>
        <taxon>Neptunomonas</taxon>
    </lineage>
</organism>
<evidence type="ECO:0000313" key="10">
    <source>
        <dbReference type="Proteomes" id="UP000198623"/>
    </source>
</evidence>
<keyword evidence="10" id="KW-1185">Reference proteome</keyword>
<feature type="transmembrane region" description="Helical" evidence="7">
    <location>
        <begin position="350"/>
        <end position="374"/>
    </location>
</feature>
<feature type="transmembrane region" description="Helical" evidence="7">
    <location>
        <begin position="177"/>
        <end position="199"/>
    </location>
</feature>
<feature type="transmembrane region" description="Helical" evidence="7">
    <location>
        <begin position="205"/>
        <end position="225"/>
    </location>
</feature>